<sequence length="125" mass="13380">MQVRRFCVATVAFTVLSFAGLWAATLYAGFGDLQRYFDYYLYKGDVTNGTIPRSLGYAFSSLDATAYAIMTNSLTVLLGFHVCVAIYLRALAAEFADGVANAEPGSATAVQVLLLASAFGKLPEV</sequence>
<protein>
    <submittedName>
        <fullName evidence="2">Uncharacterized protein</fullName>
    </submittedName>
</protein>
<keyword evidence="1" id="KW-0812">Transmembrane</keyword>
<evidence type="ECO:0000313" key="3">
    <source>
        <dbReference type="Proteomes" id="UP001321473"/>
    </source>
</evidence>
<keyword evidence="1" id="KW-0472">Membrane</keyword>
<feature type="transmembrane region" description="Helical" evidence="1">
    <location>
        <begin position="64"/>
        <end position="88"/>
    </location>
</feature>
<dbReference type="EMBL" id="JARKHS020001227">
    <property type="protein sequence ID" value="KAK8787978.1"/>
    <property type="molecule type" value="Genomic_DNA"/>
</dbReference>
<comment type="caution">
    <text evidence="2">The sequence shown here is derived from an EMBL/GenBank/DDBJ whole genome shotgun (WGS) entry which is preliminary data.</text>
</comment>
<dbReference type="Proteomes" id="UP001321473">
    <property type="component" value="Unassembled WGS sequence"/>
</dbReference>
<keyword evidence="1" id="KW-1133">Transmembrane helix</keyword>
<evidence type="ECO:0000256" key="1">
    <source>
        <dbReference type="SAM" id="Phobius"/>
    </source>
</evidence>
<reference evidence="2 3" key="1">
    <citation type="journal article" date="2023" name="Arcadia Sci">
        <title>De novo assembly of a long-read Amblyomma americanum tick genome.</title>
        <authorList>
            <person name="Chou S."/>
            <person name="Poskanzer K.E."/>
            <person name="Rollins M."/>
            <person name="Thuy-Boun P.S."/>
        </authorList>
    </citation>
    <scope>NUCLEOTIDE SEQUENCE [LARGE SCALE GENOMIC DNA]</scope>
    <source>
        <strain evidence="2">F_SG_1</strain>
        <tissue evidence="2">Salivary glands</tissue>
    </source>
</reference>
<accession>A0AAQ4FN38</accession>
<name>A0AAQ4FN38_AMBAM</name>
<proteinExistence type="predicted"/>
<keyword evidence="3" id="KW-1185">Reference proteome</keyword>
<dbReference type="AlphaFoldDB" id="A0AAQ4FN38"/>
<gene>
    <name evidence="2" type="ORF">V5799_022251</name>
</gene>
<evidence type="ECO:0000313" key="2">
    <source>
        <dbReference type="EMBL" id="KAK8787978.1"/>
    </source>
</evidence>
<organism evidence="2 3">
    <name type="scientific">Amblyomma americanum</name>
    <name type="common">Lone star tick</name>
    <dbReference type="NCBI Taxonomy" id="6943"/>
    <lineage>
        <taxon>Eukaryota</taxon>
        <taxon>Metazoa</taxon>
        <taxon>Ecdysozoa</taxon>
        <taxon>Arthropoda</taxon>
        <taxon>Chelicerata</taxon>
        <taxon>Arachnida</taxon>
        <taxon>Acari</taxon>
        <taxon>Parasitiformes</taxon>
        <taxon>Ixodida</taxon>
        <taxon>Ixodoidea</taxon>
        <taxon>Ixodidae</taxon>
        <taxon>Amblyomminae</taxon>
        <taxon>Amblyomma</taxon>
    </lineage>
</organism>